<dbReference type="GO" id="GO:0003677">
    <property type="term" value="F:DNA binding"/>
    <property type="evidence" value="ECO:0007669"/>
    <property type="project" value="UniProtKB-KW"/>
</dbReference>
<dbReference type="EMBL" id="JAUORK010000004">
    <property type="protein sequence ID" value="MDO6671452.1"/>
    <property type="molecule type" value="Genomic_DNA"/>
</dbReference>
<comment type="caution">
    <text evidence="3">The sequence shown here is derived from an EMBL/GenBank/DDBJ whole genome shotgun (WGS) entry which is preliminary data.</text>
</comment>
<protein>
    <submittedName>
        <fullName evidence="3">XRE family transcriptional regulator</fullName>
    </submittedName>
</protein>
<dbReference type="GO" id="GO:0005829">
    <property type="term" value="C:cytosol"/>
    <property type="evidence" value="ECO:0007669"/>
    <property type="project" value="TreeGrafter"/>
</dbReference>
<dbReference type="Pfam" id="PF01381">
    <property type="entry name" value="HTH_3"/>
    <property type="match status" value="1"/>
</dbReference>
<dbReference type="CDD" id="cd02209">
    <property type="entry name" value="cupin_XRE_C"/>
    <property type="match status" value="1"/>
</dbReference>
<dbReference type="SMART" id="SM00530">
    <property type="entry name" value="HTH_XRE"/>
    <property type="match status" value="1"/>
</dbReference>
<name>A0AAP4WWR1_9GAMM</name>
<keyword evidence="1" id="KW-0238">DNA-binding</keyword>
<dbReference type="Gene3D" id="2.60.120.10">
    <property type="entry name" value="Jelly Rolls"/>
    <property type="match status" value="1"/>
</dbReference>
<dbReference type="InterPro" id="IPR014710">
    <property type="entry name" value="RmlC-like_jellyroll"/>
</dbReference>
<dbReference type="InterPro" id="IPR001387">
    <property type="entry name" value="Cro/C1-type_HTH"/>
</dbReference>
<proteinExistence type="predicted"/>
<dbReference type="PANTHER" id="PTHR46797">
    <property type="entry name" value="HTH-TYPE TRANSCRIPTIONAL REGULATOR"/>
    <property type="match status" value="1"/>
</dbReference>
<dbReference type="GO" id="GO:0003700">
    <property type="term" value="F:DNA-binding transcription factor activity"/>
    <property type="evidence" value="ECO:0007669"/>
    <property type="project" value="TreeGrafter"/>
</dbReference>
<feature type="domain" description="HTH cro/C1-type" evidence="2">
    <location>
        <begin position="25"/>
        <end position="79"/>
    </location>
</feature>
<gene>
    <name evidence="3" type="ORF">Q4535_04905</name>
</gene>
<dbReference type="InterPro" id="IPR013096">
    <property type="entry name" value="Cupin_2"/>
</dbReference>
<dbReference type="InterPro" id="IPR011051">
    <property type="entry name" value="RmlC_Cupin_sf"/>
</dbReference>
<sequence length="202" mass="22118">MTPHQETPIALKHRERKAGAIGDNLKALRKEKGLTIAAVASASGISAASVSRIENGRISPTFEAIVNLAKGLNVDVSELFYHTEDTSFRGWLALTRAQEGEVIETPNYRYRPLCNNVASKEYMVLETTVLNRSLEEFGGLQKHSGQEQIIVTSGEVTVWTELYDPIQLKVGDSLAFDSTLGHAITYNGDTPATMTWVCSAYA</sequence>
<dbReference type="InterPro" id="IPR010982">
    <property type="entry name" value="Lambda_DNA-bd_dom_sf"/>
</dbReference>
<dbReference type="Proteomes" id="UP001170481">
    <property type="component" value="Unassembled WGS sequence"/>
</dbReference>
<dbReference type="SUPFAM" id="SSF51182">
    <property type="entry name" value="RmlC-like cupins"/>
    <property type="match status" value="1"/>
</dbReference>
<evidence type="ECO:0000313" key="4">
    <source>
        <dbReference type="Proteomes" id="UP001170481"/>
    </source>
</evidence>
<dbReference type="InterPro" id="IPR050807">
    <property type="entry name" value="TransReg_Diox_bact_type"/>
</dbReference>
<dbReference type="AlphaFoldDB" id="A0AAP4WWR1"/>
<organism evidence="3 4">
    <name type="scientific">Cobetia amphilecti</name>
    <dbReference type="NCBI Taxonomy" id="1055104"/>
    <lineage>
        <taxon>Bacteria</taxon>
        <taxon>Pseudomonadati</taxon>
        <taxon>Pseudomonadota</taxon>
        <taxon>Gammaproteobacteria</taxon>
        <taxon>Oceanospirillales</taxon>
        <taxon>Halomonadaceae</taxon>
        <taxon>Cobetia</taxon>
    </lineage>
</organism>
<reference evidence="3" key="1">
    <citation type="submission" date="2023-07" db="EMBL/GenBank/DDBJ databases">
        <title>Genome content predicts the carbon catabolic preferences of heterotrophic bacteria.</title>
        <authorList>
            <person name="Gralka M."/>
        </authorList>
    </citation>
    <scope>NUCLEOTIDE SEQUENCE</scope>
    <source>
        <strain evidence="3">C2R13</strain>
    </source>
</reference>
<dbReference type="PROSITE" id="PS50943">
    <property type="entry name" value="HTH_CROC1"/>
    <property type="match status" value="1"/>
</dbReference>
<dbReference type="SUPFAM" id="SSF47413">
    <property type="entry name" value="lambda repressor-like DNA-binding domains"/>
    <property type="match status" value="1"/>
</dbReference>
<dbReference type="PANTHER" id="PTHR46797:SF20">
    <property type="entry name" value="BLR4304 PROTEIN"/>
    <property type="match status" value="1"/>
</dbReference>
<dbReference type="Pfam" id="PF07883">
    <property type="entry name" value="Cupin_2"/>
    <property type="match status" value="1"/>
</dbReference>
<evidence type="ECO:0000259" key="2">
    <source>
        <dbReference type="PROSITE" id="PS50943"/>
    </source>
</evidence>
<evidence type="ECO:0000313" key="3">
    <source>
        <dbReference type="EMBL" id="MDO6671452.1"/>
    </source>
</evidence>
<accession>A0AAP4WWR1</accession>
<dbReference type="RefSeq" id="WP_165873916.1">
    <property type="nucleotide sequence ID" value="NZ_CANLSP010000001.1"/>
</dbReference>
<evidence type="ECO:0000256" key="1">
    <source>
        <dbReference type="ARBA" id="ARBA00023125"/>
    </source>
</evidence>
<dbReference type="CDD" id="cd00093">
    <property type="entry name" value="HTH_XRE"/>
    <property type="match status" value="1"/>
</dbReference>
<dbReference type="Gene3D" id="1.10.260.40">
    <property type="entry name" value="lambda repressor-like DNA-binding domains"/>
    <property type="match status" value="1"/>
</dbReference>